<keyword evidence="1" id="KW-1133">Transmembrane helix</keyword>
<dbReference type="InterPro" id="IPR050469">
    <property type="entry name" value="Diguanylate_Cyclase"/>
</dbReference>
<dbReference type="GO" id="GO:0052621">
    <property type="term" value="F:diguanylate cyclase activity"/>
    <property type="evidence" value="ECO:0007669"/>
    <property type="project" value="TreeGrafter"/>
</dbReference>
<dbReference type="Proteomes" id="UP000823882">
    <property type="component" value="Unassembled WGS sequence"/>
</dbReference>
<evidence type="ECO:0000256" key="1">
    <source>
        <dbReference type="SAM" id="Phobius"/>
    </source>
</evidence>
<reference evidence="3" key="1">
    <citation type="journal article" date="2021" name="PeerJ">
        <title>Extensive microbial diversity within the chicken gut microbiome revealed by metagenomics and culture.</title>
        <authorList>
            <person name="Gilroy R."/>
            <person name="Ravi A."/>
            <person name="Getino M."/>
            <person name="Pursley I."/>
            <person name="Horton D.L."/>
            <person name="Alikhan N.F."/>
            <person name="Baker D."/>
            <person name="Gharbi K."/>
            <person name="Hall N."/>
            <person name="Watson M."/>
            <person name="Adriaenssens E.M."/>
            <person name="Foster-Nyarko E."/>
            <person name="Jarju S."/>
            <person name="Secka A."/>
            <person name="Antonio M."/>
            <person name="Oren A."/>
            <person name="Chaudhuri R.R."/>
            <person name="La Ragione R."/>
            <person name="Hildebrand F."/>
            <person name="Pallen M.J."/>
        </authorList>
    </citation>
    <scope>NUCLEOTIDE SEQUENCE</scope>
    <source>
        <strain evidence="3">CHK186-1790</strain>
    </source>
</reference>
<feature type="domain" description="GGDEF" evidence="2">
    <location>
        <begin position="512"/>
        <end position="638"/>
    </location>
</feature>
<dbReference type="CDD" id="cd01949">
    <property type="entry name" value="GGDEF"/>
    <property type="match status" value="1"/>
</dbReference>
<protein>
    <submittedName>
        <fullName evidence="3">Sensor domain-containing diguanylate cyclase</fullName>
    </submittedName>
</protein>
<accession>A0A9D2T085</accession>
<dbReference type="InterPro" id="IPR000160">
    <property type="entry name" value="GGDEF_dom"/>
</dbReference>
<gene>
    <name evidence="3" type="ORF">H9701_03585</name>
</gene>
<reference evidence="3" key="2">
    <citation type="submission" date="2021-04" db="EMBL/GenBank/DDBJ databases">
        <authorList>
            <person name="Gilroy R."/>
        </authorList>
    </citation>
    <scope>NUCLEOTIDE SEQUENCE</scope>
    <source>
        <strain evidence="3">CHK186-1790</strain>
    </source>
</reference>
<name>A0A9D2T085_9FIRM</name>
<dbReference type="Gene3D" id="3.30.450.20">
    <property type="entry name" value="PAS domain"/>
    <property type="match status" value="1"/>
</dbReference>
<dbReference type="Pfam" id="PF00990">
    <property type="entry name" value="GGDEF"/>
    <property type="match status" value="1"/>
</dbReference>
<organism evidence="3 4">
    <name type="scientific">Candidatus Intestinimonas pullistercoris</name>
    <dbReference type="NCBI Taxonomy" id="2838623"/>
    <lineage>
        <taxon>Bacteria</taxon>
        <taxon>Bacillati</taxon>
        <taxon>Bacillota</taxon>
        <taxon>Clostridia</taxon>
        <taxon>Eubacteriales</taxon>
        <taxon>Intestinimonas</taxon>
    </lineage>
</organism>
<dbReference type="NCBIfam" id="TIGR00254">
    <property type="entry name" value="GGDEF"/>
    <property type="match status" value="1"/>
</dbReference>
<keyword evidence="1" id="KW-0812">Transmembrane</keyword>
<dbReference type="Gene3D" id="3.30.70.270">
    <property type="match status" value="1"/>
</dbReference>
<evidence type="ECO:0000259" key="2">
    <source>
        <dbReference type="PROSITE" id="PS50887"/>
    </source>
</evidence>
<sequence>MKAWLKTHRSVAASVLLMAVVVSLSLGLMDHIYRVEEELCFQELQAATGELANEIRLRVESDQQLLAVIADVIAAQEEQDPAEVVRVLRQYHSRGMMTRLQVLYPDDTLLLSTGERIAASGLLSFEEEAALGTHISGKETDPTSGQPVLRNYVPIVRDGETAALLCGVVELTRLPELWSTAEFGGSASAYVIDGATGEFLMDTWHQTLGTIDDLGRRTMKEGFSPEQFGEDIRGGVPGYVAFISRTVGDYLFLYYTPAGINRWMVALSVPEGVVYQRADQIRSAFLGFLAVEGVCFLLYLAWVLRSVRRETREKQKRLDLVSYIYDVEKLLFTAHQNSEQMDKALARVAGMNAARSAFFETAWDDGERAVYLWRRPEPGAGGPPPATEELSYLELFRQGRGPVRAWSEAEAAQAGEEIRRVFRRDHLRNLMVVPVESPSGDVIGALGVADTAVRWESSELLGSVAFSFSMFHRNSQSYRLVKKMGEVDALTGLRNRNSFQRDLELYQRFQGRSLACAYLDADGLHELNNQQGHAAGDRMLQFVAQHIQAEFGGDTTYRIGGDEFLAFALDMDPETVVRKSQAVAQAAEREGYHVSVGIQWRAGTAPVEAVMEEAEQRMYAEKARYYARQGGERAARQP</sequence>
<keyword evidence="1" id="KW-0472">Membrane</keyword>
<dbReference type="InterPro" id="IPR043128">
    <property type="entry name" value="Rev_trsase/Diguanyl_cyclase"/>
</dbReference>
<dbReference type="SMART" id="SM00267">
    <property type="entry name" value="GGDEF"/>
    <property type="match status" value="1"/>
</dbReference>
<dbReference type="PANTHER" id="PTHR45138:SF9">
    <property type="entry name" value="DIGUANYLATE CYCLASE DGCM-RELATED"/>
    <property type="match status" value="1"/>
</dbReference>
<comment type="caution">
    <text evidence="3">The sequence shown here is derived from an EMBL/GenBank/DDBJ whole genome shotgun (WGS) entry which is preliminary data.</text>
</comment>
<dbReference type="SUPFAM" id="SSF55073">
    <property type="entry name" value="Nucleotide cyclase"/>
    <property type="match status" value="1"/>
</dbReference>
<dbReference type="EMBL" id="DWWJ01000070">
    <property type="protein sequence ID" value="HJC40621.1"/>
    <property type="molecule type" value="Genomic_DNA"/>
</dbReference>
<evidence type="ECO:0000313" key="4">
    <source>
        <dbReference type="Proteomes" id="UP000823882"/>
    </source>
</evidence>
<evidence type="ECO:0000313" key="3">
    <source>
        <dbReference type="EMBL" id="HJC40621.1"/>
    </source>
</evidence>
<dbReference type="PROSITE" id="PS50887">
    <property type="entry name" value="GGDEF"/>
    <property type="match status" value="1"/>
</dbReference>
<feature type="transmembrane region" description="Helical" evidence="1">
    <location>
        <begin position="284"/>
        <end position="304"/>
    </location>
</feature>
<dbReference type="AlphaFoldDB" id="A0A9D2T085"/>
<dbReference type="InterPro" id="IPR029787">
    <property type="entry name" value="Nucleotide_cyclase"/>
</dbReference>
<dbReference type="PANTHER" id="PTHR45138">
    <property type="entry name" value="REGULATORY COMPONENTS OF SENSORY TRANSDUCTION SYSTEM"/>
    <property type="match status" value="1"/>
</dbReference>
<proteinExistence type="predicted"/>